<dbReference type="GO" id="GO:0016020">
    <property type="term" value="C:membrane"/>
    <property type="evidence" value="ECO:0007669"/>
    <property type="project" value="UniProtKB-SubCell"/>
</dbReference>
<proteinExistence type="predicted"/>
<dbReference type="InterPro" id="IPR036291">
    <property type="entry name" value="NAD(P)-bd_dom_sf"/>
</dbReference>
<organism evidence="5">
    <name type="scientific">marine sediment metagenome</name>
    <dbReference type="NCBI Taxonomy" id="412755"/>
    <lineage>
        <taxon>unclassified sequences</taxon>
        <taxon>metagenomes</taxon>
        <taxon>ecological metagenomes</taxon>
    </lineage>
</organism>
<protein>
    <recommendedName>
        <fullName evidence="4">NAD-dependent epimerase/dehydratase domain-containing protein</fullName>
    </recommendedName>
</protein>
<dbReference type="InterPro" id="IPR001509">
    <property type="entry name" value="Epimerase_deHydtase"/>
</dbReference>
<dbReference type="SUPFAM" id="SSF51735">
    <property type="entry name" value="NAD(P)-binding Rossmann-fold domains"/>
    <property type="match status" value="1"/>
</dbReference>
<accession>A0A0F9XJA9</accession>
<evidence type="ECO:0000256" key="2">
    <source>
        <dbReference type="ARBA" id="ARBA00023128"/>
    </source>
</evidence>
<comment type="caution">
    <text evidence="5">The sequence shown here is derived from an EMBL/GenBank/DDBJ whole genome shotgun (WGS) entry which is preliminary data.</text>
</comment>
<evidence type="ECO:0000256" key="1">
    <source>
        <dbReference type="ARBA" id="ARBA00004370"/>
    </source>
</evidence>
<keyword evidence="3" id="KW-0472">Membrane</keyword>
<comment type="subcellular location">
    <subcellularLocation>
        <location evidence="1">Membrane</location>
    </subcellularLocation>
</comment>
<dbReference type="EMBL" id="LAZR01000096">
    <property type="protein sequence ID" value="KKN92193.1"/>
    <property type="molecule type" value="Genomic_DNA"/>
</dbReference>
<name>A0A0F9XJA9_9ZZZZ</name>
<dbReference type="PANTHER" id="PTHR14097:SF7">
    <property type="entry name" value="OXIDOREDUCTASE HTATIP2"/>
    <property type="match status" value="1"/>
</dbReference>
<dbReference type="AlphaFoldDB" id="A0A0F9XJA9"/>
<keyword evidence="2" id="KW-0496">Mitochondrion</keyword>
<evidence type="ECO:0000259" key="4">
    <source>
        <dbReference type="Pfam" id="PF01370"/>
    </source>
</evidence>
<dbReference type="Gene3D" id="3.40.50.720">
    <property type="entry name" value="NAD(P)-binding Rossmann-like Domain"/>
    <property type="match status" value="1"/>
</dbReference>
<reference evidence="5" key="1">
    <citation type="journal article" date="2015" name="Nature">
        <title>Complex archaea that bridge the gap between prokaryotes and eukaryotes.</title>
        <authorList>
            <person name="Spang A."/>
            <person name="Saw J.H."/>
            <person name="Jorgensen S.L."/>
            <person name="Zaremba-Niedzwiedzka K."/>
            <person name="Martijn J."/>
            <person name="Lind A.E."/>
            <person name="van Eijk R."/>
            <person name="Schleper C."/>
            <person name="Guy L."/>
            <person name="Ettema T.J."/>
        </authorList>
    </citation>
    <scope>NUCLEOTIDE SEQUENCE</scope>
</reference>
<gene>
    <name evidence="5" type="ORF">LCGC14_0210060</name>
</gene>
<sequence>MHGTAIVLGATGAVGTQLVIQLSQRVNITDIILLSRRELNLERDFPGAITSKIHIHIVDFDQLEQQAAVLMPSGSVAFIALGTTKKQAGSDEAFRRIDHGLVLAFARACKAAEVSRLGVVTAHGANVSSAAFYNRVKGEVERDIQALALPSVFFARPSLLLGRPDDGRFAEKIASVLLAPAGSLLPKSVRPISTERVAAAMIEVALDTGSKSSSFVLSNADMHQRAH</sequence>
<evidence type="ECO:0000313" key="5">
    <source>
        <dbReference type="EMBL" id="KKN92193.1"/>
    </source>
</evidence>
<dbReference type="PANTHER" id="PTHR14097">
    <property type="entry name" value="OXIDOREDUCTASE HTATIP2"/>
    <property type="match status" value="1"/>
</dbReference>
<dbReference type="Pfam" id="PF01370">
    <property type="entry name" value="Epimerase"/>
    <property type="match status" value="1"/>
</dbReference>
<feature type="domain" description="NAD-dependent epimerase/dehydratase" evidence="4">
    <location>
        <begin position="6"/>
        <end position="138"/>
    </location>
</feature>
<evidence type="ECO:0000256" key="3">
    <source>
        <dbReference type="ARBA" id="ARBA00023136"/>
    </source>
</evidence>